<keyword evidence="2" id="KW-0813">Transport</keyword>
<sequence>MFARLWRTYLRRHAPMIAVAGTLMVIEGSTLGLLSWLLKPMFDRIFVGGQADAIWWVGLGIFGLFALRAVTGVAQRIIVTRISNRNSADMQADLLRHVLTLDNAFFQATSPGTMIARVASDATATQGIWQALILGAGRDAVGLVSLGTVAILIDPVWTLVTLIGAPFLIGPNFVLQRYIRKKSAALREITAARTTRLDEVFHGVTPVKLNGLEQYQVGRFVSLTDAFVTAKVKSAAGSAMIPGLVDLAVGLGFFCVLLYGGREIISGEKTVGDFMSFFAAMTLAFQPIRRLASLTGTWQKAAASLERVFQLLDMRPTLPGPEPVLRRPDLPDTTIRFEDVRLSYGKSEILRGLDFTAQAGRTTALVGPSGAGKTTVFNVLTRLVEPKSGRVTIGGQDIAGMELGGLRSLFSVVTQDALLFDETIRENILLGRTDVSEDRLRAAIEAAHVAEFVDAMPAGLDTRAGPRGSNLSGGQRQRVAIARAILRDTPILLLDEATSALDSAAEVKVQAALETLSRGRTVLVIAHRLSTVAGADKIVAMEHGRVDDEGTQSELLSRGGLFANLHALQFEGT</sequence>
<keyword evidence="3" id="KW-1003">Cell membrane</keyword>
<dbReference type="SUPFAM" id="SSF52540">
    <property type="entry name" value="P-loop containing nucleoside triphosphate hydrolases"/>
    <property type="match status" value="1"/>
</dbReference>
<dbReference type="InterPro" id="IPR003593">
    <property type="entry name" value="AAA+_ATPase"/>
</dbReference>
<dbReference type="Proteomes" id="UP000048908">
    <property type="component" value="Unassembled WGS sequence"/>
</dbReference>
<dbReference type="GO" id="GO:0005886">
    <property type="term" value="C:plasma membrane"/>
    <property type="evidence" value="ECO:0007669"/>
    <property type="project" value="UniProtKB-SubCell"/>
</dbReference>
<dbReference type="GO" id="GO:0015421">
    <property type="term" value="F:ABC-type oligopeptide transporter activity"/>
    <property type="evidence" value="ECO:0007669"/>
    <property type="project" value="TreeGrafter"/>
</dbReference>
<evidence type="ECO:0000256" key="5">
    <source>
        <dbReference type="ARBA" id="ARBA00022741"/>
    </source>
</evidence>
<keyword evidence="4 9" id="KW-0812">Transmembrane</keyword>
<dbReference type="GO" id="GO:0016887">
    <property type="term" value="F:ATP hydrolysis activity"/>
    <property type="evidence" value="ECO:0007669"/>
    <property type="project" value="InterPro"/>
</dbReference>
<dbReference type="PROSITE" id="PS50929">
    <property type="entry name" value="ABC_TM1F"/>
    <property type="match status" value="1"/>
</dbReference>
<dbReference type="InterPro" id="IPR027417">
    <property type="entry name" value="P-loop_NTPase"/>
</dbReference>
<dbReference type="OrthoDB" id="9808328at2"/>
<dbReference type="Pfam" id="PF00664">
    <property type="entry name" value="ABC_membrane"/>
    <property type="match status" value="1"/>
</dbReference>
<dbReference type="InterPro" id="IPR011527">
    <property type="entry name" value="ABC1_TM_dom"/>
</dbReference>
<gene>
    <name evidence="12" type="primary">msbA</name>
    <name evidence="12" type="ORF">JAN5088_00036</name>
</gene>
<dbReference type="PROSITE" id="PS00211">
    <property type="entry name" value="ABC_TRANSPORTER_1"/>
    <property type="match status" value="1"/>
</dbReference>
<dbReference type="InterPro" id="IPR036640">
    <property type="entry name" value="ABC1_TM_sf"/>
</dbReference>
<feature type="transmembrane region" description="Helical" evidence="9">
    <location>
        <begin position="239"/>
        <end position="259"/>
    </location>
</feature>
<evidence type="ECO:0000256" key="3">
    <source>
        <dbReference type="ARBA" id="ARBA00022475"/>
    </source>
</evidence>
<dbReference type="SMART" id="SM00382">
    <property type="entry name" value="AAA"/>
    <property type="match status" value="1"/>
</dbReference>
<dbReference type="SUPFAM" id="SSF90123">
    <property type="entry name" value="ABC transporter transmembrane region"/>
    <property type="match status" value="1"/>
</dbReference>
<dbReference type="AlphaFoldDB" id="A0A0M6XKT5"/>
<dbReference type="EC" id="3.6.3.-" evidence="12"/>
<evidence type="ECO:0000256" key="2">
    <source>
        <dbReference type="ARBA" id="ARBA00022448"/>
    </source>
</evidence>
<dbReference type="Gene3D" id="3.40.50.300">
    <property type="entry name" value="P-loop containing nucleotide triphosphate hydrolases"/>
    <property type="match status" value="1"/>
</dbReference>
<dbReference type="Gene3D" id="1.20.1560.10">
    <property type="entry name" value="ABC transporter type 1, transmembrane domain"/>
    <property type="match status" value="1"/>
</dbReference>
<evidence type="ECO:0000313" key="13">
    <source>
        <dbReference type="Proteomes" id="UP000048908"/>
    </source>
</evidence>
<protein>
    <submittedName>
        <fullName evidence="12">Lipid A export ATP-binding/permease protein MsbA</fullName>
        <ecNumber evidence="12">3.6.3.-</ecNumber>
    </submittedName>
</protein>
<dbReference type="CDD" id="cd18552">
    <property type="entry name" value="ABC_6TM_MsbA_like"/>
    <property type="match status" value="1"/>
</dbReference>
<dbReference type="InterPro" id="IPR017871">
    <property type="entry name" value="ABC_transporter-like_CS"/>
</dbReference>
<comment type="subcellular location">
    <subcellularLocation>
        <location evidence="1">Cell membrane</location>
        <topology evidence="1">Multi-pass membrane protein</topology>
    </subcellularLocation>
</comment>
<feature type="transmembrane region" description="Helical" evidence="9">
    <location>
        <begin position="140"/>
        <end position="169"/>
    </location>
</feature>
<evidence type="ECO:0000256" key="9">
    <source>
        <dbReference type="SAM" id="Phobius"/>
    </source>
</evidence>
<keyword evidence="13" id="KW-1185">Reference proteome</keyword>
<dbReference type="PROSITE" id="PS50893">
    <property type="entry name" value="ABC_TRANSPORTER_2"/>
    <property type="match status" value="1"/>
</dbReference>
<feature type="transmembrane region" description="Helical" evidence="9">
    <location>
        <begin position="16"/>
        <end position="38"/>
    </location>
</feature>
<proteinExistence type="predicted"/>
<evidence type="ECO:0000256" key="4">
    <source>
        <dbReference type="ARBA" id="ARBA00022692"/>
    </source>
</evidence>
<dbReference type="STRING" id="282197.SAMN04488517_101777"/>
<dbReference type="InterPro" id="IPR003439">
    <property type="entry name" value="ABC_transporter-like_ATP-bd"/>
</dbReference>
<feature type="domain" description="ABC transporter" evidence="10">
    <location>
        <begin position="335"/>
        <end position="568"/>
    </location>
</feature>
<dbReference type="InterPro" id="IPR039421">
    <property type="entry name" value="Type_1_exporter"/>
</dbReference>
<dbReference type="RefSeq" id="WP_055680796.1">
    <property type="nucleotide sequence ID" value="NZ_CANMUL010000011.1"/>
</dbReference>
<dbReference type="PANTHER" id="PTHR43394:SF1">
    <property type="entry name" value="ATP-BINDING CASSETTE SUB-FAMILY B MEMBER 10, MITOCHONDRIAL"/>
    <property type="match status" value="1"/>
</dbReference>
<name>A0A0M6XKT5_9RHOB</name>
<evidence type="ECO:0000256" key="6">
    <source>
        <dbReference type="ARBA" id="ARBA00022840"/>
    </source>
</evidence>
<feature type="domain" description="ABC transmembrane type-1" evidence="11">
    <location>
        <begin position="18"/>
        <end position="300"/>
    </location>
</feature>
<evidence type="ECO:0000259" key="11">
    <source>
        <dbReference type="PROSITE" id="PS50929"/>
    </source>
</evidence>
<reference evidence="12 13" key="1">
    <citation type="submission" date="2015-07" db="EMBL/GenBank/DDBJ databases">
        <authorList>
            <person name="Noorani M."/>
        </authorList>
    </citation>
    <scope>NUCLEOTIDE SEQUENCE [LARGE SCALE GENOMIC DNA]</scope>
    <source>
        <strain evidence="12 13">CECT 5088</strain>
    </source>
</reference>
<keyword evidence="7 9" id="KW-1133">Transmembrane helix</keyword>
<evidence type="ECO:0000259" key="10">
    <source>
        <dbReference type="PROSITE" id="PS50893"/>
    </source>
</evidence>
<dbReference type="EMBL" id="CXPG01000005">
    <property type="protein sequence ID" value="CTQ31282.1"/>
    <property type="molecule type" value="Genomic_DNA"/>
</dbReference>
<evidence type="ECO:0000256" key="8">
    <source>
        <dbReference type="ARBA" id="ARBA00023136"/>
    </source>
</evidence>
<keyword evidence="5" id="KW-0547">Nucleotide-binding</keyword>
<organism evidence="12 13">
    <name type="scientific">Jannaschia rubra</name>
    <dbReference type="NCBI Taxonomy" id="282197"/>
    <lineage>
        <taxon>Bacteria</taxon>
        <taxon>Pseudomonadati</taxon>
        <taxon>Pseudomonadota</taxon>
        <taxon>Alphaproteobacteria</taxon>
        <taxon>Rhodobacterales</taxon>
        <taxon>Roseobacteraceae</taxon>
        <taxon>Jannaschia</taxon>
    </lineage>
</organism>
<evidence type="ECO:0000256" key="1">
    <source>
        <dbReference type="ARBA" id="ARBA00004651"/>
    </source>
</evidence>
<keyword evidence="8 9" id="KW-0472">Membrane</keyword>
<evidence type="ECO:0000256" key="7">
    <source>
        <dbReference type="ARBA" id="ARBA00022989"/>
    </source>
</evidence>
<keyword evidence="12" id="KW-0378">Hydrolase</keyword>
<evidence type="ECO:0000313" key="12">
    <source>
        <dbReference type="EMBL" id="CTQ31282.1"/>
    </source>
</evidence>
<dbReference type="Pfam" id="PF00005">
    <property type="entry name" value="ABC_tran"/>
    <property type="match status" value="1"/>
</dbReference>
<dbReference type="FunFam" id="3.40.50.300:FF:000221">
    <property type="entry name" value="Multidrug ABC transporter ATP-binding protein"/>
    <property type="match status" value="1"/>
</dbReference>
<accession>A0A0M6XKT5</accession>
<dbReference type="PANTHER" id="PTHR43394">
    <property type="entry name" value="ATP-DEPENDENT PERMEASE MDL1, MITOCHONDRIAL"/>
    <property type="match status" value="1"/>
</dbReference>
<keyword evidence="6 12" id="KW-0067">ATP-binding</keyword>
<dbReference type="GO" id="GO:0005524">
    <property type="term" value="F:ATP binding"/>
    <property type="evidence" value="ECO:0007669"/>
    <property type="project" value="UniProtKB-KW"/>
</dbReference>
<feature type="transmembrane region" description="Helical" evidence="9">
    <location>
        <begin position="53"/>
        <end position="74"/>
    </location>
</feature>